<evidence type="ECO:0000256" key="6">
    <source>
        <dbReference type="SAM" id="MobiDB-lite"/>
    </source>
</evidence>
<dbReference type="Pfam" id="PF03466">
    <property type="entry name" value="LysR_substrate"/>
    <property type="match status" value="1"/>
</dbReference>
<evidence type="ECO:0000313" key="8">
    <source>
        <dbReference type="EMBL" id="NMG42458.1"/>
    </source>
</evidence>
<comment type="similarity">
    <text evidence="1">Belongs to the LysR transcriptional regulatory family.</text>
</comment>
<dbReference type="PANTHER" id="PTHR30293">
    <property type="entry name" value="TRANSCRIPTIONAL REGULATORY PROTEIN NAC-RELATED"/>
    <property type="match status" value="1"/>
</dbReference>
<keyword evidence="2" id="KW-0805">Transcription regulation</keyword>
<dbReference type="InterPro" id="IPR036388">
    <property type="entry name" value="WH-like_DNA-bd_sf"/>
</dbReference>
<accession>A0ABX1PTJ5</accession>
<dbReference type="Proteomes" id="UP000623795">
    <property type="component" value="Unassembled WGS sequence"/>
</dbReference>
<dbReference type="EMBL" id="WTVN01000002">
    <property type="protein sequence ID" value="NMG42458.1"/>
    <property type="molecule type" value="Genomic_DNA"/>
</dbReference>
<name>A0ABX1PTJ5_9RHOO</name>
<sequence>MELRQLRYVIAIARSGSLSKAAEQVFVAQSALSHQLAQLEEELGTPLFHRSRRGVEPTEAGRIFLAHAAAILRQVEDARVAVQTARGEPTGKVVFGIPHSVSAALALPLLQAVREQLPKVELELTEELTGNLMLQLRSGQLHLAVLFDDGLIGEFTRQPLLDERLMLISPAQAPERPRRKSVTLAAALALPLILPAPPHGVRPIIEQAAREHGLPPPNVVADISSISILRTSLLAGLGHTLLPPMPLRHELDAGLLHGCEVARPTLGRRVVLCASRHLPLSAAAEAVASLTGPLCRELARSGRWQGATPVAEPDQDGGFALPDNTQNVHFLR</sequence>
<dbReference type="SUPFAM" id="SSF46785">
    <property type="entry name" value="Winged helix' DNA-binding domain"/>
    <property type="match status" value="1"/>
</dbReference>
<evidence type="ECO:0000256" key="2">
    <source>
        <dbReference type="ARBA" id="ARBA00023015"/>
    </source>
</evidence>
<dbReference type="Gene3D" id="3.40.190.290">
    <property type="match status" value="1"/>
</dbReference>
<evidence type="ECO:0000256" key="1">
    <source>
        <dbReference type="ARBA" id="ARBA00009437"/>
    </source>
</evidence>
<proteinExistence type="inferred from homology"/>
<dbReference type="PRINTS" id="PR00039">
    <property type="entry name" value="HTHLYSR"/>
</dbReference>
<dbReference type="RefSeq" id="WP_169254382.1">
    <property type="nucleotide sequence ID" value="NZ_WTVN01000002.1"/>
</dbReference>
<gene>
    <name evidence="8" type="ORF">GPA22_01750</name>
</gene>
<keyword evidence="5" id="KW-0804">Transcription</keyword>
<feature type="domain" description="HTH lysR-type" evidence="7">
    <location>
        <begin position="1"/>
        <end position="58"/>
    </location>
</feature>
<keyword evidence="3" id="KW-0238">DNA-binding</keyword>
<evidence type="ECO:0000256" key="3">
    <source>
        <dbReference type="ARBA" id="ARBA00023125"/>
    </source>
</evidence>
<dbReference type="PROSITE" id="PS50931">
    <property type="entry name" value="HTH_LYSR"/>
    <property type="match status" value="1"/>
</dbReference>
<dbReference type="PANTHER" id="PTHR30293:SF0">
    <property type="entry name" value="NITROGEN ASSIMILATION REGULATORY PROTEIN NAC"/>
    <property type="match status" value="1"/>
</dbReference>
<evidence type="ECO:0000256" key="4">
    <source>
        <dbReference type="ARBA" id="ARBA00023159"/>
    </source>
</evidence>
<evidence type="ECO:0000259" key="7">
    <source>
        <dbReference type="PROSITE" id="PS50931"/>
    </source>
</evidence>
<dbReference type="Pfam" id="PF00126">
    <property type="entry name" value="HTH_1"/>
    <property type="match status" value="1"/>
</dbReference>
<keyword evidence="4" id="KW-0010">Activator</keyword>
<dbReference type="SUPFAM" id="SSF53850">
    <property type="entry name" value="Periplasmic binding protein-like II"/>
    <property type="match status" value="1"/>
</dbReference>
<dbReference type="Gene3D" id="1.10.10.10">
    <property type="entry name" value="Winged helix-like DNA-binding domain superfamily/Winged helix DNA-binding domain"/>
    <property type="match status" value="1"/>
</dbReference>
<organism evidence="8 9">
    <name type="scientific">Aromatoleum toluvorans</name>
    <dbReference type="NCBI Taxonomy" id="92002"/>
    <lineage>
        <taxon>Bacteria</taxon>
        <taxon>Pseudomonadati</taxon>
        <taxon>Pseudomonadota</taxon>
        <taxon>Betaproteobacteria</taxon>
        <taxon>Rhodocyclales</taxon>
        <taxon>Rhodocyclaceae</taxon>
        <taxon>Aromatoleum</taxon>
    </lineage>
</organism>
<evidence type="ECO:0000256" key="5">
    <source>
        <dbReference type="ARBA" id="ARBA00023163"/>
    </source>
</evidence>
<reference evidence="8 9" key="1">
    <citation type="submission" date="2019-12" db="EMBL/GenBank/DDBJ databases">
        <title>Comparative genomics gives insights into the taxonomy of the Azoarcus-Aromatoleum group and reveals separate origins of nif in the plant-associated Azoarcus and non-plant-associated Aromatoleum sub-groups.</title>
        <authorList>
            <person name="Lafos M."/>
            <person name="Maluk M."/>
            <person name="Batista M."/>
            <person name="Junghare M."/>
            <person name="Carmona M."/>
            <person name="Faoro H."/>
            <person name="Cruz L.M."/>
            <person name="Battistoni F."/>
            <person name="De Souza E."/>
            <person name="Pedrosa F."/>
            <person name="Chen W.-M."/>
            <person name="Poole P.S."/>
            <person name="Dixon R.A."/>
            <person name="James E.K."/>
        </authorList>
    </citation>
    <scope>NUCLEOTIDE SEQUENCE [LARGE SCALE GENOMIC DNA]</scope>
    <source>
        <strain evidence="8 9">Td21</strain>
    </source>
</reference>
<keyword evidence="9" id="KW-1185">Reference proteome</keyword>
<dbReference type="InterPro" id="IPR036390">
    <property type="entry name" value="WH_DNA-bd_sf"/>
</dbReference>
<dbReference type="InterPro" id="IPR005119">
    <property type="entry name" value="LysR_subst-bd"/>
</dbReference>
<dbReference type="InterPro" id="IPR000847">
    <property type="entry name" value="LysR_HTH_N"/>
</dbReference>
<feature type="region of interest" description="Disordered" evidence="6">
    <location>
        <begin position="306"/>
        <end position="326"/>
    </location>
</feature>
<protein>
    <submittedName>
        <fullName evidence="8">LysR family transcriptional regulator</fullName>
    </submittedName>
</protein>
<comment type="caution">
    <text evidence="8">The sequence shown here is derived from an EMBL/GenBank/DDBJ whole genome shotgun (WGS) entry which is preliminary data.</text>
</comment>
<evidence type="ECO:0000313" key="9">
    <source>
        <dbReference type="Proteomes" id="UP000623795"/>
    </source>
</evidence>